<evidence type="ECO:0000256" key="4">
    <source>
        <dbReference type="ARBA" id="ARBA00022964"/>
    </source>
</evidence>
<dbReference type="PANTHER" id="PTHR10869">
    <property type="entry name" value="PROLYL 4-HYDROXYLASE ALPHA SUBUNIT"/>
    <property type="match status" value="1"/>
</dbReference>
<keyword evidence="4" id="KW-0223">Dioxygenase</keyword>
<dbReference type="SMART" id="SM00702">
    <property type="entry name" value="P4Hc"/>
    <property type="match status" value="1"/>
</dbReference>
<keyword evidence="6" id="KW-0408">Iron</keyword>
<dbReference type="GO" id="GO:0004656">
    <property type="term" value="F:procollagen-proline 4-dioxygenase activity"/>
    <property type="evidence" value="ECO:0007669"/>
    <property type="project" value="TreeGrafter"/>
</dbReference>
<sequence>MRSIRLLADPHEELDRRNPLVITVNDVLSRDECAGLMARIEAARPTAAPVTTFSGFVMRPDIRNNGRVMFDDAGLAMMLFERVRGELPERLESDWRICGANERLRCYRYEPGQYFKPHFDGAFHRHAEERSLLTFMVYLNDVEAGGDTAFLDLGLVVKPRAGTALVFNHHLFHESTTLQRGLKYAVRSDVMYRRDARASGC</sequence>
<proteinExistence type="predicted"/>
<evidence type="ECO:0000313" key="9">
    <source>
        <dbReference type="Proteomes" id="UP000249061"/>
    </source>
</evidence>
<dbReference type="PANTHER" id="PTHR10869:SF241">
    <property type="entry name" value="FE2OG DIOXYGENASE DOMAIN-CONTAINING PROTEIN"/>
    <property type="match status" value="1"/>
</dbReference>
<gene>
    <name evidence="8" type="ORF">DI536_34230</name>
</gene>
<feature type="domain" description="Fe2OG dioxygenase" evidence="7">
    <location>
        <begin position="99"/>
        <end position="192"/>
    </location>
</feature>
<dbReference type="Gene3D" id="2.60.120.620">
    <property type="entry name" value="q2cbj1_9rhob like domain"/>
    <property type="match status" value="1"/>
</dbReference>
<keyword evidence="3" id="KW-0847">Vitamin C</keyword>
<dbReference type="Proteomes" id="UP000249061">
    <property type="component" value="Unassembled WGS sequence"/>
</dbReference>
<dbReference type="Pfam" id="PF13640">
    <property type="entry name" value="2OG-FeII_Oxy_3"/>
    <property type="match status" value="1"/>
</dbReference>
<keyword evidence="5" id="KW-0560">Oxidoreductase</keyword>
<reference evidence="8 9" key="1">
    <citation type="submission" date="2017-08" db="EMBL/GenBank/DDBJ databases">
        <title>Infants hospitalized years apart are colonized by the same room-sourced microbial strains.</title>
        <authorList>
            <person name="Brooks B."/>
            <person name="Olm M.R."/>
            <person name="Firek B.A."/>
            <person name="Baker R."/>
            <person name="Thomas B.C."/>
            <person name="Morowitz M.J."/>
            <person name="Banfield J.F."/>
        </authorList>
    </citation>
    <scope>NUCLEOTIDE SEQUENCE [LARGE SCALE GENOMIC DNA]</scope>
    <source>
        <strain evidence="8">S2_003_000_R2_14</strain>
    </source>
</reference>
<keyword evidence="2" id="KW-0479">Metal-binding</keyword>
<dbReference type="GO" id="GO:0031418">
    <property type="term" value="F:L-ascorbic acid binding"/>
    <property type="evidence" value="ECO:0007669"/>
    <property type="project" value="UniProtKB-KW"/>
</dbReference>
<dbReference type="InterPro" id="IPR005123">
    <property type="entry name" value="Oxoglu/Fe-dep_dioxygenase_dom"/>
</dbReference>
<evidence type="ECO:0000256" key="5">
    <source>
        <dbReference type="ARBA" id="ARBA00023002"/>
    </source>
</evidence>
<comment type="cofactor">
    <cofactor evidence="1">
        <name>L-ascorbate</name>
        <dbReference type="ChEBI" id="CHEBI:38290"/>
    </cofactor>
</comment>
<dbReference type="AlphaFoldDB" id="A0A2W5SRZ9"/>
<name>A0A2W5SRZ9_9BACT</name>
<dbReference type="PROSITE" id="PS51471">
    <property type="entry name" value="FE2OG_OXY"/>
    <property type="match status" value="1"/>
</dbReference>
<dbReference type="GO" id="GO:0005506">
    <property type="term" value="F:iron ion binding"/>
    <property type="evidence" value="ECO:0007669"/>
    <property type="project" value="InterPro"/>
</dbReference>
<accession>A0A2W5SRZ9</accession>
<protein>
    <submittedName>
        <fullName evidence="8">2OG-Fe(II) oxygenase</fullName>
    </submittedName>
</protein>
<evidence type="ECO:0000256" key="2">
    <source>
        <dbReference type="ARBA" id="ARBA00022723"/>
    </source>
</evidence>
<evidence type="ECO:0000256" key="3">
    <source>
        <dbReference type="ARBA" id="ARBA00022896"/>
    </source>
</evidence>
<evidence type="ECO:0000313" key="8">
    <source>
        <dbReference type="EMBL" id="PZR04417.1"/>
    </source>
</evidence>
<dbReference type="InterPro" id="IPR006620">
    <property type="entry name" value="Pro_4_hyd_alph"/>
</dbReference>
<dbReference type="SUPFAM" id="SSF51197">
    <property type="entry name" value="Clavaminate synthase-like"/>
    <property type="match status" value="1"/>
</dbReference>
<dbReference type="InterPro" id="IPR045054">
    <property type="entry name" value="P4HA-like"/>
</dbReference>
<organism evidence="8 9">
    <name type="scientific">Archangium gephyra</name>
    <dbReference type="NCBI Taxonomy" id="48"/>
    <lineage>
        <taxon>Bacteria</taxon>
        <taxon>Pseudomonadati</taxon>
        <taxon>Myxococcota</taxon>
        <taxon>Myxococcia</taxon>
        <taxon>Myxococcales</taxon>
        <taxon>Cystobacterineae</taxon>
        <taxon>Archangiaceae</taxon>
        <taxon>Archangium</taxon>
    </lineage>
</organism>
<evidence type="ECO:0000256" key="1">
    <source>
        <dbReference type="ARBA" id="ARBA00001961"/>
    </source>
</evidence>
<comment type="caution">
    <text evidence="8">The sequence shown here is derived from an EMBL/GenBank/DDBJ whole genome shotgun (WGS) entry which is preliminary data.</text>
</comment>
<evidence type="ECO:0000259" key="7">
    <source>
        <dbReference type="PROSITE" id="PS51471"/>
    </source>
</evidence>
<evidence type="ECO:0000256" key="6">
    <source>
        <dbReference type="ARBA" id="ARBA00023004"/>
    </source>
</evidence>
<dbReference type="InterPro" id="IPR044862">
    <property type="entry name" value="Pro_4_hyd_alph_FE2OG_OXY"/>
</dbReference>
<dbReference type="EMBL" id="QFQP01000058">
    <property type="protein sequence ID" value="PZR04417.1"/>
    <property type="molecule type" value="Genomic_DNA"/>
</dbReference>